<gene>
    <name evidence="1" type="ORF">F511_26015</name>
</gene>
<dbReference type="EMBL" id="KQ990076">
    <property type="protein sequence ID" value="KZV53719.1"/>
    <property type="molecule type" value="Genomic_DNA"/>
</dbReference>
<dbReference type="AlphaFoldDB" id="A0A2Z7D5T2"/>
<sequence length="109" mass="12681">MRVLKSSNLPKCWNQQLERYQTLRGRRLFEYQPLSQLLVTSDLDVCISSRSRNHLEQQRFVGFQTLVFSCDGQSRALRDPEATTFCEQEPSVGFASVFHSGYRNYVVLD</sequence>
<proteinExistence type="predicted"/>
<name>A0A2Z7D5T2_9LAMI</name>
<reference evidence="1 2" key="1">
    <citation type="journal article" date="2015" name="Proc. Natl. Acad. Sci. U.S.A.">
        <title>The resurrection genome of Boea hygrometrica: A blueprint for survival of dehydration.</title>
        <authorList>
            <person name="Xiao L."/>
            <person name="Yang G."/>
            <person name="Zhang L."/>
            <person name="Yang X."/>
            <person name="Zhao S."/>
            <person name="Ji Z."/>
            <person name="Zhou Q."/>
            <person name="Hu M."/>
            <person name="Wang Y."/>
            <person name="Chen M."/>
            <person name="Xu Y."/>
            <person name="Jin H."/>
            <person name="Xiao X."/>
            <person name="Hu G."/>
            <person name="Bao F."/>
            <person name="Hu Y."/>
            <person name="Wan P."/>
            <person name="Li L."/>
            <person name="Deng X."/>
            <person name="Kuang T."/>
            <person name="Xiang C."/>
            <person name="Zhu J.K."/>
            <person name="Oliver M.J."/>
            <person name="He Y."/>
        </authorList>
    </citation>
    <scope>NUCLEOTIDE SEQUENCE [LARGE SCALE GENOMIC DNA]</scope>
    <source>
        <strain evidence="2">cv. XS01</strain>
    </source>
</reference>
<protein>
    <submittedName>
        <fullName evidence="1">Uncharacterized protein</fullName>
    </submittedName>
</protein>
<evidence type="ECO:0000313" key="1">
    <source>
        <dbReference type="EMBL" id="KZV53719.1"/>
    </source>
</evidence>
<evidence type="ECO:0000313" key="2">
    <source>
        <dbReference type="Proteomes" id="UP000250235"/>
    </source>
</evidence>
<accession>A0A2Z7D5T2</accession>
<dbReference type="Proteomes" id="UP000250235">
    <property type="component" value="Unassembled WGS sequence"/>
</dbReference>
<keyword evidence="2" id="KW-1185">Reference proteome</keyword>
<organism evidence="1 2">
    <name type="scientific">Dorcoceras hygrometricum</name>
    <dbReference type="NCBI Taxonomy" id="472368"/>
    <lineage>
        <taxon>Eukaryota</taxon>
        <taxon>Viridiplantae</taxon>
        <taxon>Streptophyta</taxon>
        <taxon>Embryophyta</taxon>
        <taxon>Tracheophyta</taxon>
        <taxon>Spermatophyta</taxon>
        <taxon>Magnoliopsida</taxon>
        <taxon>eudicotyledons</taxon>
        <taxon>Gunneridae</taxon>
        <taxon>Pentapetalae</taxon>
        <taxon>asterids</taxon>
        <taxon>lamiids</taxon>
        <taxon>Lamiales</taxon>
        <taxon>Gesneriaceae</taxon>
        <taxon>Didymocarpoideae</taxon>
        <taxon>Trichosporeae</taxon>
        <taxon>Loxocarpinae</taxon>
        <taxon>Dorcoceras</taxon>
    </lineage>
</organism>